<dbReference type="PANTHER" id="PTHR43297:SF14">
    <property type="entry name" value="ATPASE AAA-TYPE CORE DOMAIN-CONTAINING PROTEIN"/>
    <property type="match status" value="1"/>
</dbReference>
<dbReference type="Proteomes" id="UP001596104">
    <property type="component" value="Unassembled WGS sequence"/>
</dbReference>
<dbReference type="EMBL" id="JBHSLV010000007">
    <property type="protein sequence ID" value="MFC5391745.1"/>
    <property type="molecule type" value="Genomic_DNA"/>
</dbReference>
<organism evidence="11 12">
    <name type="scientific">Bosea vestrisii</name>
    <dbReference type="NCBI Taxonomy" id="151416"/>
    <lineage>
        <taxon>Bacteria</taxon>
        <taxon>Pseudomonadati</taxon>
        <taxon>Pseudomonadota</taxon>
        <taxon>Alphaproteobacteria</taxon>
        <taxon>Hyphomicrobiales</taxon>
        <taxon>Boseaceae</taxon>
        <taxon>Bosea</taxon>
    </lineage>
</organism>
<feature type="domain" description="ABC transporter" evidence="10">
    <location>
        <begin position="27"/>
        <end position="275"/>
    </location>
</feature>
<evidence type="ECO:0000256" key="4">
    <source>
        <dbReference type="ARBA" id="ARBA00022475"/>
    </source>
</evidence>
<dbReference type="SMART" id="SM00382">
    <property type="entry name" value="AAA"/>
    <property type="match status" value="2"/>
</dbReference>
<dbReference type="Pfam" id="PF08352">
    <property type="entry name" value="oligo_HPY"/>
    <property type="match status" value="1"/>
</dbReference>
<dbReference type="SUPFAM" id="SSF52540">
    <property type="entry name" value="P-loop containing nucleoside triphosphate hydrolases"/>
    <property type="match status" value="2"/>
</dbReference>
<evidence type="ECO:0000256" key="6">
    <source>
        <dbReference type="ARBA" id="ARBA00022741"/>
    </source>
</evidence>
<gene>
    <name evidence="11" type="ORF">ACFPPC_03710</name>
</gene>
<dbReference type="Gene3D" id="3.40.50.300">
    <property type="entry name" value="P-loop containing nucleotide triphosphate hydrolases"/>
    <property type="match status" value="2"/>
</dbReference>
<reference evidence="12" key="1">
    <citation type="journal article" date="2019" name="Int. J. Syst. Evol. Microbiol.">
        <title>The Global Catalogue of Microorganisms (GCM) 10K type strain sequencing project: providing services to taxonomists for standard genome sequencing and annotation.</title>
        <authorList>
            <consortium name="The Broad Institute Genomics Platform"/>
            <consortium name="The Broad Institute Genome Sequencing Center for Infectious Disease"/>
            <person name="Wu L."/>
            <person name="Ma J."/>
        </authorList>
    </citation>
    <scope>NUCLEOTIDE SEQUENCE [LARGE SCALE GENOMIC DNA]</scope>
    <source>
        <strain evidence="12">CGMCC 1.16326</strain>
    </source>
</reference>
<evidence type="ECO:0000256" key="3">
    <source>
        <dbReference type="ARBA" id="ARBA00022448"/>
    </source>
</evidence>
<dbReference type="InterPro" id="IPR003439">
    <property type="entry name" value="ABC_transporter-like_ATP-bd"/>
</dbReference>
<evidence type="ECO:0000256" key="2">
    <source>
        <dbReference type="ARBA" id="ARBA00005417"/>
    </source>
</evidence>
<dbReference type="InterPro" id="IPR017871">
    <property type="entry name" value="ABC_transporter-like_CS"/>
</dbReference>
<keyword evidence="5" id="KW-0997">Cell inner membrane</keyword>
<keyword evidence="9" id="KW-0472">Membrane</keyword>
<dbReference type="PANTHER" id="PTHR43297">
    <property type="entry name" value="OLIGOPEPTIDE TRANSPORT ATP-BINDING PROTEIN APPD"/>
    <property type="match status" value="1"/>
</dbReference>
<dbReference type="InterPro" id="IPR003593">
    <property type="entry name" value="AAA+_ATPase"/>
</dbReference>
<evidence type="ECO:0000256" key="8">
    <source>
        <dbReference type="ARBA" id="ARBA00022967"/>
    </source>
</evidence>
<evidence type="ECO:0000313" key="12">
    <source>
        <dbReference type="Proteomes" id="UP001596104"/>
    </source>
</evidence>
<sequence length="560" mass="60437">MNAETASLAVAKSHPLAEPDSVPLLVMRGLVIETSGPGRPQRIVDGIDLELHAGEVLGLIGESGAGKSTIGLAALGYVRPGCRFAGGSVLFDGQDLLALLPERCRALRGTRIAYVAQSATASFNPAHRLIDQVVETATRQAGMGRRQAEQDARELFARLALPDPDHIGERFPHELSGGQLQRVMIAMAMICRPDLIVFDEPTTALDVTTQVEILASIRNVVEAFGTAAIYITHDLAVVTQLAHRITVLRHGRIVEEAPTRAMLAAPRESYTRSLWAVRQIRKMPEPDHGPPLLELDGISASYGSVPVLKDVSLTVRTGGTVALVGESGSGKSTLARVVAGLLPPTAGQVLLQGRRLPKALRDRSRDQLRRVQLIHQSPDAALNPRQSIREAIGRPLQLHHGLRGAAREARLRDLMALVELKPELLDRLPNALSGGQKQRVCIARALAAGPELLICDEVTSALDQVVQAGILAMLQRLQKELGLSCLFITHDIATVRAIADEVVVMRQGAVVESGARDKVLETPSDDYTRLLLSCVPDVDPDWLTKLLQQRADAREIDDAG</sequence>
<keyword evidence="6" id="KW-0547">Nucleotide-binding</keyword>
<dbReference type="InterPro" id="IPR050388">
    <property type="entry name" value="ABC_Ni/Peptide_Import"/>
</dbReference>
<evidence type="ECO:0000256" key="9">
    <source>
        <dbReference type="ARBA" id="ARBA00023136"/>
    </source>
</evidence>
<accession>A0ABW0H5A3</accession>
<protein>
    <submittedName>
        <fullName evidence="11">ABC transporter ATP-binding protein</fullName>
    </submittedName>
</protein>
<evidence type="ECO:0000256" key="7">
    <source>
        <dbReference type="ARBA" id="ARBA00022840"/>
    </source>
</evidence>
<dbReference type="Pfam" id="PF00005">
    <property type="entry name" value="ABC_tran"/>
    <property type="match status" value="2"/>
</dbReference>
<name>A0ABW0H5A3_9HYPH</name>
<comment type="subcellular location">
    <subcellularLocation>
        <location evidence="1">Cell inner membrane</location>
        <topology evidence="1">Peripheral membrane protein</topology>
    </subcellularLocation>
</comment>
<feature type="domain" description="ABC transporter" evidence="10">
    <location>
        <begin position="293"/>
        <end position="532"/>
    </location>
</feature>
<dbReference type="PROSITE" id="PS00211">
    <property type="entry name" value="ABC_TRANSPORTER_1"/>
    <property type="match status" value="2"/>
</dbReference>
<comment type="similarity">
    <text evidence="2">Belongs to the ABC transporter superfamily.</text>
</comment>
<dbReference type="PROSITE" id="PS50893">
    <property type="entry name" value="ABC_TRANSPORTER_2"/>
    <property type="match status" value="2"/>
</dbReference>
<keyword evidence="3" id="KW-0813">Transport</keyword>
<dbReference type="NCBIfam" id="NF007739">
    <property type="entry name" value="PRK10419.1"/>
    <property type="match status" value="2"/>
</dbReference>
<dbReference type="CDD" id="cd03257">
    <property type="entry name" value="ABC_NikE_OppD_transporters"/>
    <property type="match status" value="2"/>
</dbReference>
<dbReference type="InterPro" id="IPR027417">
    <property type="entry name" value="P-loop_NTPase"/>
</dbReference>
<evidence type="ECO:0000256" key="1">
    <source>
        <dbReference type="ARBA" id="ARBA00004417"/>
    </source>
</evidence>
<evidence type="ECO:0000259" key="10">
    <source>
        <dbReference type="PROSITE" id="PS50893"/>
    </source>
</evidence>
<dbReference type="GO" id="GO:0005524">
    <property type="term" value="F:ATP binding"/>
    <property type="evidence" value="ECO:0007669"/>
    <property type="project" value="UniProtKB-KW"/>
</dbReference>
<comment type="caution">
    <text evidence="11">The sequence shown here is derived from an EMBL/GenBank/DDBJ whole genome shotgun (WGS) entry which is preliminary data.</text>
</comment>
<dbReference type="InterPro" id="IPR013563">
    <property type="entry name" value="Oligopep_ABC_C"/>
</dbReference>
<keyword evidence="7 11" id="KW-0067">ATP-binding</keyword>
<evidence type="ECO:0000313" key="11">
    <source>
        <dbReference type="EMBL" id="MFC5391745.1"/>
    </source>
</evidence>
<keyword evidence="8" id="KW-1278">Translocase</keyword>
<proteinExistence type="inferred from homology"/>
<evidence type="ECO:0000256" key="5">
    <source>
        <dbReference type="ARBA" id="ARBA00022519"/>
    </source>
</evidence>
<keyword evidence="4" id="KW-1003">Cell membrane</keyword>
<keyword evidence="12" id="KW-1185">Reference proteome</keyword>